<keyword evidence="4" id="KW-1185">Reference proteome</keyword>
<evidence type="ECO:0000256" key="1">
    <source>
        <dbReference type="SAM" id="MobiDB-lite"/>
    </source>
</evidence>
<feature type="transmembrane region" description="Helical" evidence="2">
    <location>
        <begin position="41"/>
        <end position="62"/>
    </location>
</feature>
<feature type="compositionally biased region" description="Basic and acidic residues" evidence="1">
    <location>
        <begin position="244"/>
        <end position="261"/>
    </location>
</feature>
<keyword evidence="2" id="KW-0812">Transmembrane</keyword>
<evidence type="ECO:0000313" key="4">
    <source>
        <dbReference type="Proteomes" id="UP001157017"/>
    </source>
</evidence>
<organism evidence="3 4">
    <name type="scientific">Angustibacter aerolatus</name>
    <dbReference type="NCBI Taxonomy" id="1162965"/>
    <lineage>
        <taxon>Bacteria</taxon>
        <taxon>Bacillati</taxon>
        <taxon>Actinomycetota</taxon>
        <taxon>Actinomycetes</taxon>
        <taxon>Kineosporiales</taxon>
        <taxon>Kineosporiaceae</taxon>
    </lineage>
</organism>
<keyword evidence="2" id="KW-0472">Membrane</keyword>
<keyword evidence="2" id="KW-1133">Transmembrane helix</keyword>
<feature type="compositionally biased region" description="Basic and acidic residues" evidence="1">
    <location>
        <begin position="208"/>
        <end position="222"/>
    </location>
</feature>
<feature type="compositionally biased region" description="Low complexity" evidence="1">
    <location>
        <begin position="274"/>
        <end position="283"/>
    </location>
</feature>
<feature type="region of interest" description="Disordered" evidence="1">
    <location>
        <begin position="327"/>
        <end position="346"/>
    </location>
</feature>
<feature type="region of interest" description="Disordered" evidence="1">
    <location>
        <begin position="167"/>
        <end position="311"/>
    </location>
</feature>
<feature type="compositionally biased region" description="Basic and acidic residues" evidence="1">
    <location>
        <begin position="178"/>
        <end position="188"/>
    </location>
</feature>
<feature type="transmembrane region" description="Helical" evidence="2">
    <location>
        <begin position="140"/>
        <end position="159"/>
    </location>
</feature>
<feature type="compositionally biased region" description="Basic residues" evidence="1">
    <location>
        <begin position="223"/>
        <end position="233"/>
    </location>
</feature>
<gene>
    <name evidence="3" type="ORF">GCM10025868_17700</name>
</gene>
<accession>A0ABQ6JEC8</accession>
<proteinExistence type="predicted"/>
<evidence type="ECO:0008006" key="5">
    <source>
        <dbReference type="Google" id="ProtNLM"/>
    </source>
</evidence>
<protein>
    <recommendedName>
        <fullName evidence="5">GGDEF domain-containing protein</fullName>
    </recommendedName>
</protein>
<evidence type="ECO:0000313" key="3">
    <source>
        <dbReference type="EMBL" id="GMA86520.1"/>
    </source>
</evidence>
<reference evidence="4" key="1">
    <citation type="journal article" date="2019" name="Int. J. Syst. Evol. Microbiol.">
        <title>The Global Catalogue of Microorganisms (GCM) 10K type strain sequencing project: providing services to taxonomists for standard genome sequencing and annotation.</title>
        <authorList>
            <consortium name="The Broad Institute Genomics Platform"/>
            <consortium name="The Broad Institute Genome Sequencing Center for Infectious Disease"/>
            <person name="Wu L."/>
            <person name="Ma J."/>
        </authorList>
    </citation>
    <scope>NUCLEOTIDE SEQUENCE [LARGE SCALE GENOMIC DNA]</scope>
    <source>
        <strain evidence="4">NBRC 108730</strain>
    </source>
</reference>
<feature type="transmembrane region" description="Helical" evidence="2">
    <location>
        <begin position="17"/>
        <end position="35"/>
    </location>
</feature>
<dbReference type="EMBL" id="BSUZ01000001">
    <property type="protein sequence ID" value="GMA86520.1"/>
    <property type="molecule type" value="Genomic_DNA"/>
</dbReference>
<name>A0ABQ6JEC8_9ACTN</name>
<dbReference type="Proteomes" id="UP001157017">
    <property type="component" value="Unassembled WGS sequence"/>
</dbReference>
<comment type="caution">
    <text evidence="3">The sequence shown here is derived from an EMBL/GenBank/DDBJ whole genome shotgun (WGS) entry which is preliminary data.</text>
</comment>
<feature type="transmembrane region" description="Helical" evidence="2">
    <location>
        <begin position="69"/>
        <end position="86"/>
    </location>
</feature>
<evidence type="ECO:0000256" key="2">
    <source>
        <dbReference type="SAM" id="Phobius"/>
    </source>
</evidence>
<sequence>MVADAVRPEDQRAAARTALVMACAASTCTIGAAALQTGLHVLTSIVVPVAVLAATALLGTVVGRRAPSLWLAVPVLAVAAVAYLNLVTEDTSAGAAVCVLYPVIYAASRLRAGPAWGCTALAVAGHTLVVSRLLPPIEAATNALYVDIAAVSLAALFVYSGRRQDEPARPARAARSRRLADRSGEPSRARRGGQGGAHAQRLRRRHRDGAGRPRPLQEDQRHPRAPRRRRGAGARRPALLSCVRHGDVVSRMGGDEPRGADAGHLARRRPARGPPHAGAPARGPGAGRGAQRRACRRASGWRTRPSTGRPRASLYAAADAALYRAKRAGRARVRVEPVPDLTAQTS</sequence>